<evidence type="ECO:0000313" key="2">
    <source>
        <dbReference type="Proteomes" id="UP000286415"/>
    </source>
</evidence>
<keyword evidence="2" id="KW-1185">Reference proteome</keyword>
<name>A0A8T1M723_CLOSI</name>
<dbReference type="AlphaFoldDB" id="A0A8T1M723"/>
<reference evidence="1 2" key="1">
    <citation type="journal article" date="2018" name="Biotechnol. Adv.">
        <title>Improved genomic resources and new bioinformatic workflow for the carcinogenic parasite Clonorchis sinensis: Biotechnological implications.</title>
        <authorList>
            <person name="Wang D."/>
            <person name="Korhonen P.K."/>
            <person name="Gasser R.B."/>
            <person name="Young N.D."/>
        </authorList>
    </citation>
    <scope>NUCLEOTIDE SEQUENCE [LARGE SCALE GENOMIC DNA]</scope>
    <source>
        <strain evidence="1">Cs-k2</strain>
    </source>
</reference>
<dbReference type="Proteomes" id="UP000286415">
    <property type="component" value="Unassembled WGS sequence"/>
</dbReference>
<organism evidence="1 2">
    <name type="scientific">Clonorchis sinensis</name>
    <name type="common">Chinese liver fluke</name>
    <dbReference type="NCBI Taxonomy" id="79923"/>
    <lineage>
        <taxon>Eukaryota</taxon>
        <taxon>Metazoa</taxon>
        <taxon>Spiralia</taxon>
        <taxon>Lophotrochozoa</taxon>
        <taxon>Platyhelminthes</taxon>
        <taxon>Trematoda</taxon>
        <taxon>Digenea</taxon>
        <taxon>Opisthorchiida</taxon>
        <taxon>Opisthorchiata</taxon>
        <taxon>Opisthorchiidae</taxon>
        <taxon>Clonorchis</taxon>
    </lineage>
</organism>
<sequence>ARDQLFICVDGWRSAKQGLNDQPFGIYGVIIQKSGFVVLANSAAWSQKLMSFYSKFSCVPMSTDIIPDYFQYVLQVNIPFSTTINFNLIFAIQPSECHHL</sequence>
<proteinExistence type="predicted"/>
<gene>
    <name evidence="1" type="ORF">CSKR_203179</name>
</gene>
<comment type="caution">
    <text evidence="1">The sequence shown here is derived from an EMBL/GenBank/DDBJ whole genome shotgun (WGS) entry which is preliminary data.</text>
</comment>
<accession>A0A8T1M723</accession>
<evidence type="ECO:0000313" key="1">
    <source>
        <dbReference type="EMBL" id="KAG5445207.1"/>
    </source>
</evidence>
<dbReference type="EMBL" id="NIRI02000056">
    <property type="protein sequence ID" value="KAG5445207.1"/>
    <property type="molecule type" value="Genomic_DNA"/>
</dbReference>
<reference evidence="1 2" key="2">
    <citation type="journal article" date="2021" name="Genomics">
        <title>High-quality reference genome for Clonorchis sinensis.</title>
        <authorList>
            <person name="Young N.D."/>
            <person name="Stroehlein A.J."/>
            <person name="Kinkar L."/>
            <person name="Wang T."/>
            <person name="Sohn W.M."/>
            <person name="Chang B.C.H."/>
            <person name="Kaur P."/>
            <person name="Weisz D."/>
            <person name="Dudchenko O."/>
            <person name="Aiden E.L."/>
            <person name="Korhonen P.K."/>
            <person name="Gasser R.B."/>
        </authorList>
    </citation>
    <scope>NUCLEOTIDE SEQUENCE [LARGE SCALE GENOMIC DNA]</scope>
    <source>
        <strain evidence="1">Cs-k2</strain>
    </source>
</reference>
<protein>
    <submittedName>
        <fullName evidence="1">Uncharacterized protein</fullName>
    </submittedName>
</protein>
<feature type="non-terminal residue" evidence="1">
    <location>
        <position position="1"/>
    </location>
</feature>